<keyword evidence="1" id="KW-0732">Signal</keyword>
<evidence type="ECO:0000313" key="2">
    <source>
        <dbReference type="EMBL" id="KAG0575697.1"/>
    </source>
</evidence>
<evidence type="ECO:0008006" key="4">
    <source>
        <dbReference type="Google" id="ProtNLM"/>
    </source>
</evidence>
<name>A0A8T0HY41_CERPU</name>
<feature type="chain" id="PRO_5035858655" description="Secreted protein" evidence="1">
    <location>
        <begin position="20"/>
        <end position="88"/>
    </location>
</feature>
<evidence type="ECO:0000313" key="3">
    <source>
        <dbReference type="Proteomes" id="UP000822688"/>
    </source>
</evidence>
<protein>
    <recommendedName>
        <fullName evidence="4">Secreted protein</fullName>
    </recommendedName>
</protein>
<gene>
    <name evidence="2" type="ORF">KC19_5G024600</name>
</gene>
<feature type="signal peptide" evidence="1">
    <location>
        <begin position="1"/>
        <end position="19"/>
    </location>
</feature>
<proteinExistence type="predicted"/>
<sequence length="88" mass="10224">MFWLLWLFFCGAFPEFCRCVKRIGQLEGLPWMDSLHWGHSQLGVTLLLSVRPGKFVGWGLNHWEPEKGRWLFYSVQFLVGGDLPHFGG</sequence>
<dbReference type="AlphaFoldDB" id="A0A8T0HY41"/>
<dbReference type="Proteomes" id="UP000822688">
    <property type="component" value="Chromosome 5"/>
</dbReference>
<dbReference type="EMBL" id="CM026425">
    <property type="protein sequence ID" value="KAG0575697.1"/>
    <property type="molecule type" value="Genomic_DNA"/>
</dbReference>
<keyword evidence="3" id="KW-1185">Reference proteome</keyword>
<reference evidence="2" key="1">
    <citation type="submission" date="2020-06" db="EMBL/GenBank/DDBJ databases">
        <title>WGS assembly of Ceratodon purpureus strain R40.</title>
        <authorList>
            <person name="Carey S.B."/>
            <person name="Jenkins J."/>
            <person name="Shu S."/>
            <person name="Lovell J.T."/>
            <person name="Sreedasyam A."/>
            <person name="Maumus F."/>
            <person name="Tiley G.P."/>
            <person name="Fernandez-Pozo N."/>
            <person name="Barry K."/>
            <person name="Chen C."/>
            <person name="Wang M."/>
            <person name="Lipzen A."/>
            <person name="Daum C."/>
            <person name="Saski C.A."/>
            <person name="Payton A.C."/>
            <person name="Mcbreen J.C."/>
            <person name="Conrad R.E."/>
            <person name="Kollar L.M."/>
            <person name="Olsson S."/>
            <person name="Huttunen S."/>
            <person name="Landis J.B."/>
            <person name="Wickett N.J."/>
            <person name="Johnson M.G."/>
            <person name="Rensing S.A."/>
            <person name="Grimwood J."/>
            <person name="Schmutz J."/>
            <person name="Mcdaniel S.F."/>
        </authorList>
    </citation>
    <scope>NUCLEOTIDE SEQUENCE</scope>
    <source>
        <strain evidence="2">R40</strain>
    </source>
</reference>
<organism evidence="2 3">
    <name type="scientific">Ceratodon purpureus</name>
    <name type="common">Fire moss</name>
    <name type="synonym">Dicranum purpureum</name>
    <dbReference type="NCBI Taxonomy" id="3225"/>
    <lineage>
        <taxon>Eukaryota</taxon>
        <taxon>Viridiplantae</taxon>
        <taxon>Streptophyta</taxon>
        <taxon>Embryophyta</taxon>
        <taxon>Bryophyta</taxon>
        <taxon>Bryophytina</taxon>
        <taxon>Bryopsida</taxon>
        <taxon>Dicranidae</taxon>
        <taxon>Pseudoditrichales</taxon>
        <taxon>Ditrichaceae</taxon>
        <taxon>Ceratodon</taxon>
    </lineage>
</organism>
<accession>A0A8T0HY41</accession>
<comment type="caution">
    <text evidence="2">The sequence shown here is derived from an EMBL/GenBank/DDBJ whole genome shotgun (WGS) entry which is preliminary data.</text>
</comment>
<evidence type="ECO:0000256" key="1">
    <source>
        <dbReference type="SAM" id="SignalP"/>
    </source>
</evidence>